<proteinExistence type="inferred from homology"/>
<dbReference type="AlphaFoldDB" id="A0A1C9UZE3"/>
<name>A0A1C9UZE3_9ANNE</name>
<feature type="transmembrane region" description="Helical" evidence="17">
    <location>
        <begin position="12"/>
        <end position="32"/>
    </location>
</feature>
<evidence type="ECO:0000256" key="13">
    <source>
        <dbReference type="ARBA" id="ARBA00023075"/>
    </source>
</evidence>
<sequence length="328" mass="37259">MMTKYLSPSNLLFSTTLILSTMMIITSSNWIMIWMSMEMNLMSFIPLIIFSSSYREIEAATKYFLIQSIGSALMLTTIFIFYSSTLIFISSLLFCFSMSLKMGMAPLHLWFPQVLSIMSWPMILVAATWQKVGPMSILSYSTSLWDYQILIIMATMNALVGTWGGLSQTQLRPLIAYSSISHMGWMLSSMIISSNMMIIYLIFYSIVTLSVIIPLIFMEKQSTAKFNLTNFSSQYFSSMTALNILSMGGMPPMVGFFPKWLVISSLIYLTPTLTLILTTSSMLSLYFYLKIMMTVTMNTSKSMSLKSKSSLKAPFLYLTFPHLMLLIY</sequence>
<comment type="function">
    <text evidence="17">Core subunit of the mitochondrial membrane respiratory chain NADH dehydrogenase (Complex I) which catalyzes electron transfer from NADH through the respiratory chain, using ubiquinone as an electron acceptor. Essential for the catalytic activity and assembly of complex I.</text>
</comment>
<dbReference type="PANTHER" id="PTHR46552">
    <property type="entry name" value="NADH-UBIQUINONE OXIDOREDUCTASE CHAIN 2"/>
    <property type="match status" value="1"/>
</dbReference>
<evidence type="ECO:0000256" key="9">
    <source>
        <dbReference type="ARBA" id="ARBA00022967"/>
    </source>
</evidence>
<evidence type="ECO:0000256" key="4">
    <source>
        <dbReference type="ARBA" id="ARBA00021008"/>
    </source>
</evidence>
<evidence type="ECO:0000256" key="7">
    <source>
        <dbReference type="ARBA" id="ARBA00022692"/>
    </source>
</evidence>
<evidence type="ECO:0000256" key="12">
    <source>
        <dbReference type="ARBA" id="ARBA00023027"/>
    </source>
</evidence>
<geneLocation type="mitochondrion" evidence="19"/>
<evidence type="ECO:0000259" key="18">
    <source>
        <dbReference type="Pfam" id="PF00361"/>
    </source>
</evidence>
<feature type="transmembrane region" description="Helical" evidence="17">
    <location>
        <begin position="239"/>
        <end position="260"/>
    </location>
</feature>
<keyword evidence="13 17" id="KW-0830">Ubiquinone</keyword>
<evidence type="ECO:0000256" key="10">
    <source>
        <dbReference type="ARBA" id="ARBA00022982"/>
    </source>
</evidence>
<feature type="transmembrane region" description="Helical" evidence="17">
    <location>
        <begin position="174"/>
        <end position="192"/>
    </location>
</feature>
<accession>A0A1C9UZE3</accession>
<keyword evidence="6 17" id="KW-0679">Respiratory chain</keyword>
<keyword evidence="15 17" id="KW-0472">Membrane</keyword>
<gene>
    <name evidence="19" type="primary">ND2</name>
</gene>
<feature type="domain" description="NADH:quinone oxidoreductase/Mrp antiporter transmembrane" evidence="18">
    <location>
        <begin position="27"/>
        <end position="283"/>
    </location>
</feature>
<comment type="similarity">
    <text evidence="2 17">Belongs to the complex I subunit 2 family.</text>
</comment>
<dbReference type="InterPro" id="IPR001750">
    <property type="entry name" value="ND/Mrp_TM"/>
</dbReference>
<dbReference type="PANTHER" id="PTHR46552:SF1">
    <property type="entry name" value="NADH-UBIQUINONE OXIDOREDUCTASE CHAIN 2"/>
    <property type="match status" value="1"/>
</dbReference>
<comment type="subcellular location">
    <subcellularLocation>
        <location evidence="1 17">Mitochondrion inner membrane</location>
        <topology evidence="1 17">Multi-pass membrane protein</topology>
    </subcellularLocation>
</comment>
<protein>
    <recommendedName>
        <fullName evidence="4 17">NADH-ubiquinone oxidoreductase chain 2</fullName>
        <ecNumber evidence="3 17">7.1.1.2</ecNumber>
    </recommendedName>
</protein>
<dbReference type="Pfam" id="PF00361">
    <property type="entry name" value="Proton_antipo_M"/>
    <property type="match status" value="1"/>
</dbReference>
<dbReference type="GO" id="GO:0006120">
    <property type="term" value="P:mitochondrial electron transport, NADH to ubiquinone"/>
    <property type="evidence" value="ECO:0007669"/>
    <property type="project" value="InterPro"/>
</dbReference>
<evidence type="ECO:0000313" key="19">
    <source>
        <dbReference type="EMBL" id="AOR87138.1"/>
    </source>
</evidence>
<dbReference type="InterPro" id="IPR050175">
    <property type="entry name" value="Complex_I_Subunit_2"/>
</dbReference>
<keyword evidence="11 17" id="KW-1133">Transmembrane helix</keyword>
<comment type="catalytic activity">
    <reaction evidence="16 17">
        <text>a ubiquinone + NADH + 5 H(+)(in) = a ubiquinol + NAD(+) + 4 H(+)(out)</text>
        <dbReference type="Rhea" id="RHEA:29091"/>
        <dbReference type="Rhea" id="RHEA-COMP:9565"/>
        <dbReference type="Rhea" id="RHEA-COMP:9566"/>
        <dbReference type="ChEBI" id="CHEBI:15378"/>
        <dbReference type="ChEBI" id="CHEBI:16389"/>
        <dbReference type="ChEBI" id="CHEBI:17976"/>
        <dbReference type="ChEBI" id="CHEBI:57540"/>
        <dbReference type="ChEBI" id="CHEBI:57945"/>
        <dbReference type="EC" id="7.1.1.2"/>
    </reaction>
</comment>
<keyword evidence="9 17" id="KW-1278">Translocase</keyword>
<evidence type="ECO:0000256" key="15">
    <source>
        <dbReference type="ARBA" id="ARBA00023136"/>
    </source>
</evidence>
<evidence type="ECO:0000256" key="17">
    <source>
        <dbReference type="RuleBase" id="RU003403"/>
    </source>
</evidence>
<keyword evidence="10 17" id="KW-0249">Electron transport</keyword>
<reference evidence="19" key="1">
    <citation type="journal article" date="2016" name="Gene">
        <title>Syllidae mitochondrial gene order is unusually variable for Annelida.</title>
        <authorList>
            <person name="Aguado M.T."/>
            <person name="Richter S."/>
            <person name="Sontowski R."/>
            <person name="Golombek A."/>
            <person name="Struck T.H."/>
            <person name="Bleidorn C."/>
        </authorList>
    </citation>
    <scope>NUCLEOTIDE SEQUENCE</scope>
</reference>
<evidence type="ECO:0000256" key="11">
    <source>
        <dbReference type="ARBA" id="ARBA00022989"/>
    </source>
</evidence>
<evidence type="ECO:0000256" key="5">
    <source>
        <dbReference type="ARBA" id="ARBA00022448"/>
    </source>
</evidence>
<evidence type="ECO:0000256" key="3">
    <source>
        <dbReference type="ARBA" id="ARBA00012944"/>
    </source>
</evidence>
<organism evidence="19">
    <name type="scientific">Typosyllis sp. patternB</name>
    <dbReference type="NCBI Taxonomy" id="1898411"/>
    <lineage>
        <taxon>Eukaryota</taxon>
        <taxon>Metazoa</taxon>
        <taxon>Spiralia</taxon>
        <taxon>Lophotrochozoa</taxon>
        <taxon>Annelida</taxon>
        <taxon>Polychaeta</taxon>
        <taxon>Errantia</taxon>
        <taxon>Phyllodocida</taxon>
        <taxon>Syllidae</taxon>
        <taxon>Typosyllis</taxon>
    </lineage>
</organism>
<evidence type="ECO:0000256" key="2">
    <source>
        <dbReference type="ARBA" id="ARBA00007012"/>
    </source>
</evidence>
<evidence type="ECO:0000256" key="8">
    <source>
        <dbReference type="ARBA" id="ARBA00022792"/>
    </source>
</evidence>
<keyword evidence="12 17" id="KW-0520">NAD</keyword>
<evidence type="ECO:0000256" key="6">
    <source>
        <dbReference type="ARBA" id="ARBA00022660"/>
    </source>
</evidence>
<dbReference type="EMBL" id="KX752425">
    <property type="protein sequence ID" value="AOR87138.1"/>
    <property type="molecule type" value="Genomic_DNA"/>
</dbReference>
<dbReference type="PRINTS" id="PR01436">
    <property type="entry name" value="NADHDHGNASE2"/>
</dbReference>
<evidence type="ECO:0000256" key="1">
    <source>
        <dbReference type="ARBA" id="ARBA00004448"/>
    </source>
</evidence>
<keyword evidence="7 17" id="KW-0812">Transmembrane</keyword>
<keyword evidence="14 17" id="KW-0496">Mitochondrion</keyword>
<feature type="transmembrane region" description="Helical" evidence="17">
    <location>
        <begin position="266"/>
        <end position="289"/>
    </location>
</feature>
<evidence type="ECO:0000256" key="14">
    <source>
        <dbReference type="ARBA" id="ARBA00023128"/>
    </source>
</evidence>
<dbReference type="EC" id="7.1.1.2" evidence="3 17"/>
<keyword evidence="5" id="KW-0813">Transport</keyword>
<evidence type="ECO:0000256" key="16">
    <source>
        <dbReference type="ARBA" id="ARBA00049551"/>
    </source>
</evidence>
<feature type="transmembrane region" description="Helical" evidence="17">
    <location>
        <begin position="147"/>
        <end position="167"/>
    </location>
</feature>
<dbReference type="GO" id="GO:0005743">
    <property type="term" value="C:mitochondrial inner membrane"/>
    <property type="evidence" value="ECO:0007669"/>
    <property type="project" value="UniProtKB-SubCell"/>
</dbReference>
<feature type="transmembrane region" description="Helical" evidence="17">
    <location>
        <begin position="69"/>
        <end position="95"/>
    </location>
</feature>
<feature type="transmembrane region" description="Helical" evidence="17">
    <location>
        <begin position="198"/>
        <end position="218"/>
    </location>
</feature>
<feature type="transmembrane region" description="Helical" evidence="17">
    <location>
        <begin position="107"/>
        <end position="127"/>
    </location>
</feature>
<keyword evidence="8 17" id="KW-0999">Mitochondrion inner membrane</keyword>
<dbReference type="InterPro" id="IPR003917">
    <property type="entry name" value="NADH_UbQ_OxRdtase_chain2"/>
</dbReference>
<dbReference type="GO" id="GO:0008137">
    <property type="term" value="F:NADH dehydrogenase (ubiquinone) activity"/>
    <property type="evidence" value="ECO:0007669"/>
    <property type="project" value="UniProtKB-EC"/>
</dbReference>